<gene>
    <name evidence="1" type="ORF">F0P94_02455</name>
</gene>
<evidence type="ECO:0000313" key="1">
    <source>
        <dbReference type="EMBL" id="KAA9345963.1"/>
    </source>
</evidence>
<sequence length="602" mass="67796">MQNSPLHTFHIPVMGLAFSIDSPVKVAPYGISSVVSLSDDTLIEQMREYYSRKHELPYTAITPEQEDYRARRITAYLDLLDQLVQKQITEIRQEEFAAGSRLTQYFNLLPDTSPLKKQYLQMLETSNDAEKASQQESLRSAIQPGSIDVNIMTKLDKMNYAKTGEMLPSEFSDALAALRGFARSTVESSVIFSAGMNMRLYSYLEQFPAFFPDQTGYLAKKIIIKVSDHRSAFVQGKIMAKKGLWVSEFRIESGLNCGGHAFATDGYLLGPILEEFRQNREAMQQDLYGLFAAALTTKGLPVPAQAPKLRITVQGGIGTTAEQEFLLQHYGVDGTGWGTPFLLVPEATTVDAQTMQKLAEATENDLYLSPISPLGVPFNSLRNTSSEALKQSRIDKGKPGSPCVKKHLVSNSEFTDQPICTASRKFQRRKLEQLQLLDLPEAEYQLEASKVLAKECLCEGLANTALIDYGMPLKPANKGVAICPGPNMAYFSGIFSLKEMVDHIYGRTNILNSLYRPHMFVKELKMYVDYWQNLKKEQPAIPTDKQQKYLRTFRENLLQGIIYYKQLLPQIFEPETESALLMKEELYQFEEELMAEEMAVAG</sequence>
<protein>
    <submittedName>
        <fullName evidence="1">Uncharacterized protein</fullName>
    </submittedName>
</protein>
<organism evidence="1 2">
    <name type="scientific">Adhaeribacter soli</name>
    <dbReference type="NCBI Taxonomy" id="2607655"/>
    <lineage>
        <taxon>Bacteria</taxon>
        <taxon>Pseudomonadati</taxon>
        <taxon>Bacteroidota</taxon>
        <taxon>Cytophagia</taxon>
        <taxon>Cytophagales</taxon>
        <taxon>Hymenobacteraceae</taxon>
        <taxon>Adhaeribacter</taxon>
    </lineage>
</organism>
<accession>A0A5N1J770</accession>
<dbReference type="Gene3D" id="3.20.20.70">
    <property type="entry name" value="Aldolase class I"/>
    <property type="match status" value="1"/>
</dbReference>
<comment type="caution">
    <text evidence="1">The sequence shown here is derived from an EMBL/GenBank/DDBJ whole genome shotgun (WGS) entry which is preliminary data.</text>
</comment>
<dbReference type="Proteomes" id="UP000326570">
    <property type="component" value="Unassembled WGS sequence"/>
</dbReference>
<evidence type="ECO:0000313" key="2">
    <source>
        <dbReference type="Proteomes" id="UP000326570"/>
    </source>
</evidence>
<reference evidence="1 2" key="1">
    <citation type="submission" date="2019-09" db="EMBL/GenBank/DDBJ databases">
        <title>Genome sequence of Adhaeribacter sp. M2.</title>
        <authorList>
            <person name="Srinivasan S."/>
        </authorList>
    </citation>
    <scope>NUCLEOTIDE SEQUENCE [LARGE SCALE GENOMIC DNA]</scope>
    <source>
        <strain evidence="1 2">M2</strain>
    </source>
</reference>
<name>A0A5N1J770_9BACT</name>
<dbReference type="InterPro" id="IPR013785">
    <property type="entry name" value="Aldolase_TIM"/>
</dbReference>
<keyword evidence="2" id="KW-1185">Reference proteome</keyword>
<proteinExistence type="predicted"/>
<dbReference type="AlphaFoldDB" id="A0A5N1J770"/>
<dbReference type="EMBL" id="VTWT01000001">
    <property type="protein sequence ID" value="KAA9345963.1"/>
    <property type="molecule type" value="Genomic_DNA"/>
</dbReference>
<dbReference type="RefSeq" id="WP_150902106.1">
    <property type="nucleotide sequence ID" value="NZ_VTWT01000001.1"/>
</dbReference>